<dbReference type="EMBL" id="BLVO01000004">
    <property type="protein sequence ID" value="GFM32023.1"/>
    <property type="molecule type" value="Genomic_DNA"/>
</dbReference>
<dbReference type="AlphaFoldDB" id="A0A7J0BE77"/>
<keyword evidence="1 2" id="KW-0732">Signal</keyword>
<dbReference type="RefSeq" id="WP_174403700.1">
    <property type="nucleotide sequence ID" value="NZ_BLVO01000004.1"/>
</dbReference>
<reference evidence="4 5" key="1">
    <citation type="submission" date="2020-05" db="EMBL/GenBank/DDBJ databases">
        <title>Draft genome sequence of Desulfovibrio sp. strain HN2T.</title>
        <authorList>
            <person name="Ueno A."/>
            <person name="Tamazawa S."/>
            <person name="Tamamura S."/>
            <person name="Murakami T."/>
            <person name="Kiyama T."/>
            <person name="Inomata H."/>
            <person name="Amano Y."/>
            <person name="Miyakawa K."/>
            <person name="Tamaki H."/>
            <person name="Naganuma T."/>
            <person name="Kaneko K."/>
        </authorList>
    </citation>
    <scope>NUCLEOTIDE SEQUENCE [LARGE SCALE GENOMIC DNA]</scope>
    <source>
        <strain evidence="4 5">HN2</strain>
    </source>
</reference>
<dbReference type="InterPro" id="IPR001638">
    <property type="entry name" value="Solute-binding_3/MltF_N"/>
</dbReference>
<organism evidence="4 5">
    <name type="scientific">Desulfovibrio subterraneus</name>
    <dbReference type="NCBI Taxonomy" id="2718620"/>
    <lineage>
        <taxon>Bacteria</taxon>
        <taxon>Pseudomonadati</taxon>
        <taxon>Thermodesulfobacteriota</taxon>
        <taxon>Desulfovibrionia</taxon>
        <taxon>Desulfovibrionales</taxon>
        <taxon>Desulfovibrionaceae</taxon>
        <taxon>Desulfovibrio</taxon>
    </lineage>
</organism>
<dbReference type="CDD" id="cd13530">
    <property type="entry name" value="PBP2_peptides_like"/>
    <property type="match status" value="1"/>
</dbReference>
<comment type="caution">
    <text evidence="4">The sequence shown here is derived from an EMBL/GenBank/DDBJ whole genome shotgun (WGS) entry which is preliminary data.</text>
</comment>
<evidence type="ECO:0000259" key="3">
    <source>
        <dbReference type="SMART" id="SM00062"/>
    </source>
</evidence>
<keyword evidence="5" id="KW-1185">Reference proteome</keyword>
<name>A0A7J0BE77_9BACT</name>
<evidence type="ECO:0000313" key="4">
    <source>
        <dbReference type="EMBL" id="GFM32023.1"/>
    </source>
</evidence>
<evidence type="ECO:0000256" key="1">
    <source>
        <dbReference type="ARBA" id="ARBA00022729"/>
    </source>
</evidence>
<dbReference type="PANTHER" id="PTHR35936:SF17">
    <property type="entry name" value="ARGININE-BINDING EXTRACELLULAR PROTEIN ARTP"/>
    <property type="match status" value="1"/>
</dbReference>
<evidence type="ECO:0000256" key="2">
    <source>
        <dbReference type="SAM" id="SignalP"/>
    </source>
</evidence>
<feature type="chain" id="PRO_5029652074" evidence="2">
    <location>
        <begin position="25"/>
        <end position="252"/>
    </location>
</feature>
<dbReference type="Gene3D" id="3.40.190.10">
    <property type="entry name" value="Periplasmic binding protein-like II"/>
    <property type="match status" value="2"/>
</dbReference>
<dbReference type="Pfam" id="PF00497">
    <property type="entry name" value="SBP_bac_3"/>
    <property type="match status" value="1"/>
</dbReference>
<dbReference type="SUPFAM" id="SSF53850">
    <property type="entry name" value="Periplasmic binding protein-like II"/>
    <property type="match status" value="1"/>
</dbReference>
<feature type="domain" description="Solute-binding protein family 3/N-terminal" evidence="3">
    <location>
        <begin position="27"/>
        <end position="250"/>
    </location>
</feature>
<dbReference type="PANTHER" id="PTHR35936">
    <property type="entry name" value="MEMBRANE-BOUND LYTIC MUREIN TRANSGLYCOSYLASE F"/>
    <property type="match status" value="1"/>
</dbReference>
<sequence>MFRKSSLLVAAISFVLLFGSVAFAKKAYVNGIDANYPPFAYIDANGKPAGFDVDSLNWIAEKMGFTVEHKAMEWSTIVQSVVSKKIDMVYSGMSITEERAKQVTFSDPYWKVAQVVISKKGAGLTVEKVFKGGMKLGVQSGTSEADALQNQVGKDGNNFELKYYDSAPLAIMDILNGRVPAAAMDIAPAEDAIKHGKELEIVGEFGEPEFFGVAVRKEDKELLDTINKGLKMLMADPYWEELKAKHLKDGAH</sequence>
<proteinExistence type="predicted"/>
<protein>
    <submittedName>
        <fullName evidence="4">Amino acid ABC transporter substrate-binding protein</fullName>
    </submittedName>
</protein>
<gene>
    <name evidence="4" type="ORF">DSM101010T_03880</name>
</gene>
<evidence type="ECO:0000313" key="5">
    <source>
        <dbReference type="Proteomes" id="UP000503840"/>
    </source>
</evidence>
<accession>A0A7J0BE77</accession>
<feature type="signal peptide" evidence="2">
    <location>
        <begin position="1"/>
        <end position="24"/>
    </location>
</feature>
<dbReference type="Proteomes" id="UP000503840">
    <property type="component" value="Unassembled WGS sequence"/>
</dbReference>
<dbReference type="SMART" id="SM00062">
    <property type="entry name" value="PBPb"/>
    <property type="match status" value="1"/>
</dbReference>